<dbReference type="EMBL" id="FOXA01000008">
    <property type="protein sequence ID" value="SFP57870.1"/>
    <property type="molecule type" value="Genomic_DNA"/>
</dbReference>
<evidence type="ECO:0000256" key="1">
    <source>
        <dbReference type="SAM" id="Phobius"/>
    </source>
</evidence>
<keyword evidence="1" id="KW-1133">Transmembrane helix</keyword>
<name>A0A1I5RHM7_9RHOB</name>
<organism evidence="2 3">
    <name type="scientific">Tranquillimonas alkanivorans</name>
    <dbReference type="NCBI Taxonomy" id="441119"/>
    <lineage>
        <taxon>Bacteria</taxon>
        <taxon>Pseudomonadati</taxon>
        <taxon>Pseudomonadota</taxon>
        <taxon>Alphaproteobacteria</taxon>
        <taxon>Rhodobacterales</taxon>
        <taxon>Roseobacteraceae</taxon>
        <taxon>Tranquillimonas</taxon>
    </lineage>
</organism>
<keyword evidence="3" id="KW-1185">Reference proteome</keyword>
<keyword evidence="1" id="KW-0472">Membrane</keyword>
<keyword evidence="1" id="KW-0812">Transmembrane</keyword>
<dbReference type="STRING" id="441119.SAMN04488047_108174"/>
<reference evidence="2 3" key="1">
    <citation type="submission" date="2016-10" db="EMBL/GenBank/DDBJ databases">
        <authorList>
            <person name="de Groot N.N."/>
        </authorList>
    </citation>
    <scope>NUCLEOTIDE SEQUENCE [LARGE SCALE GENOMIC DNA]</scope>
    <source>
        <strain evidence="2 3">DSM 19547</strain>
    </source>
</reference>
<gene>
    <name evidence="2" type="ORF">SAMN04488047_108174</name>
</gene>
<accession>A0A1I5RHM7</accession>
<evidence type="ECO:0000313" key="2">
    <source>
        <dbReference type="EMBL" id="SFP57870.1"/>
    </source>
</evidence>
<evidence type="ECO:0000313" key="3">
    <source>
        <dbReference type="Proteomes" id="UP000199356"/>
    </source>
</evidence>
<proteinExistence type="predicted"/>
<feature type="transmembrane region" description="Helical" evidence="1">
    <location>
        <begin position="43"/>
        <end position="66"/>
    </location>
</feature>
<dbReference type="AlphaFoldDB" id="A0A1I5RHM7"/>
<evidence type="ECO:0008006" key="4">
    <source>
        <dbReference type="Google" id="ProtNLM"/>
    </source>
</evidence>
<feature type="transmembrane region" description="Helical" evidence="1">
    <location>
        <begin position="72"/>
        <end position="93"/>
    </location>
</feature>
<protein>
    <recommendedName>
        <fullName evidence="4">Transmembrane protein (PGPGW)</fullName>
    </recommendedName>
</protein>
<dbReference type="Proteomes" id="UP000199356">
    <property type="component" value="Unassembled WGS sequence"/>
</dbReference>
<sequence length="110" mass="13157">MEERDQMEKRERRLRRQFDALSKNVPKSEGVVRGLLVPRRWHIRIPVAILLIVGGLLGFLPIVGLWMLPLGLLLLALDVPFLQQPISRAMIWGRRTWSTRRRKWQRRRER</sequence>